<gene>
    <name evidence="1" type="ORF">MCHLO_03914</name>
</gene>
<keyword evidence="2" id="KW-1185">Reference proteome</keyword>
<reference evidence="1" key="1">
    <citation type="submission" date="2014-09" db="EMBL/GenBank/DDBJ databases">
        <title>Genome sequence of the luminous mushroom Mycena chlorophos for searching fungal bioluminescence genes.</title>
        <authorList>
            <person name="Tanaka Y."/>
            <person name="Kasuga D."/>
            <person name="Oba Y."/>
            <person name="Hase S."/>
            <person name="Sato K."/>
            <person name="Oba Y."/>
            <person name="Sakakibara Y."/>
        </authorList>
    </citation>
    <scope>NUCLEOTIDE SEQUENCE</scope>
</reference>
<evidence type="ECO:0000313" key="2">
    <source>
        <dbReference type="Proteomes" id="UP000815677"/>
    </source>
</evidence>
<organism evidence="1 2">
    <name type="scientific">Mycena chlorophos</name>
    <name type="common">Agaric fungus</name>
    <name type="synonym">Agaricus chlorophos</name>
    <dbReference type="NCBI Taxonomy" id="658473"/>
    <lineage>
        <taxon>Eukaryota</taxon>
        <taxon>Fungi</taxon>
        <taxon>Dikarya</taxon>
        <taxon>Basidiomycota</taxon>
        <taxon>Agaricomycotina</taxon>
        <taxon>Agaricomycetes</taxon>
        <taxon>Agaricomycetidae</taxon>
        <taxon>Agaricales</taxon>
        <taxon>Marasmiineae</taxon>
        <taxon>Mycenaceae</taxon>
        <taxon>Mycena</taxon>
    </lineage>
</organism>
<proteinExistence type="predicted"/>
<accession>A0ABQ0L5K2</accession>
<protein>
    <submittedName>
        <fullName evidence="1">Uncharacterized protein</fullName>
    </submittedName>
</protein>
<sequence>MGLRVLSSHQRRLRVGLGDLEFHCSDQCGDSKSRSLLKDFSPVAFRRRPAVFNPVASELCAAASDSAQSGIQDLYYGQQPPSVLHSQLAQRLGHVERLVCSWSIQTDRAAERGNSGGATRLSELGLGSESALARRVQCLACRRIPYDRTAQCHYLAKLASASASVMAGLHFCPAASGKWPLDSTLRRQRRGR</sequence>
<name>A0ABQ0L5K2_MYCCL</name>
<dbReference type="EMBL" id="DF842430">
    <property type="protein sequence ID" value="GAT46381.1"/>
    <property type="molecule type" value="Genomic_DNA"/>
</dbReference>
<feature type="non-terminal residue" evidence="1">
    <location>
        <position position="192"/>
    </location>
</feature>
<dbReference type="Proteomes" id="UP000815677">
    <property type="component" value="Unassembled WGS sequence"/>
</dbReference>
<evidence type="ECO:0000313" key="1">
    <source>
        <dbReference type="EMBL" id="GAT46381.1"/>
    </source>
</evidence>